<feature type="region of interest" description="Disordered" evidence="1">
    <location>
        <begin position="1"/>
        <end position="38"/>
    </location>
</feature>
<dbReference type="EMBL" id="AQIB01145289">
    <property type="status" value="NOT_ANNOTATED_CDS"/>
    <property type="molecule type" value="Genomic_DNA"/>
</dbReference>
<sequence>QGSSSARCAAINHRNSPSAPCPDTTQQPSCFSTGGGNLRSQHLPRTLAGRTSGVRAGDQSCATLGLARALRRREHLIPHRQPCRNPGCNQEKLPSESLSKPEQTWLDRPLTRLDAAAPVFCAPRPGEDQSFVVGDSCLSCFSTNAHAPLSHNEPLRPTTDPGICRWGWKGPT</sequence>
<dbReference type="Proteomes" id="UP000029965">
    <property type="component" value="Chromosome 2"/>
</dbReference>
<proteinExistence type="predicted"/>
<protein>
    <submittedName>
        <fullName evidence="2">Uncharacterized protein</fullName>
    </submittedName>
</protein>
<feature type="compositionally biased region" description="Polar residues" evidence="1">
    <location>
        <begin position="13"/>
        <end position="32"/>
    </location>
</feature>
<reference evidence="2 3" key="1">
    <citation type="submission" date="2014-03" db="EMBL/GenBank/DDBJ databases">
        <authorList>
            <person name="Warren W."/>
            <person name="Wilson R.K."/>
        </authorList>
    </citation>
    <scope>NUCLEOTIDE SEQUENCE</scope>
</reference>
<dbReference type="AlphaFoldDB" id="A0A0D9RGB8"/>
<organism evidence="2 3">
    <name type="scientific">Chlorocebus sabaeus</name>
    <name type="common">Green monkey</name>
    <name type="synonym">Simia sabaea</name>
    <dbReference type="NCBI Taxonomy" id="60711"/>
    <lineage>
        <taxon>Eukaryota</taxon>
        <taxon>Metazoa</taxon>
        <taxon>Chordata</taxon>
        <taxon>Craniata</taxon>
        <taxon>Vertebrata</taxon>
        <taxon>Euteleostomi</taxon>
        <taxon>Mammalia</taxon>
        <taxon>Eutheria</taxon>
        <taxon>Euarchontoglires</taxon>
        <taxon>Primates</taxon>
        <taxon>Haplorrhini</taxon>
        <taxon>Catarrhini</taxon>
        <taxon>Cercopithecidae</taxon>
        <taxon>Cercopithecinae</taxon>
        <taxon>Chlorocebus</taxon>
    </lineage>
</organism>
<feature type="region of interest" description="Disordered" evidence="1">
    <location>
        <begin position="76"/>
        <end position="102"/>
    </location>
</feature>
<dbReference type="eggNOG" id="ENOG502TDSW">
    <property type="taxonomic scope" value="Eukaryota"/>
</dbReference>
<keyword evidence="3" id="KW-1185">Reference proteome</keyword>
<evidence type="ECO:0000313" key="3">
    <source>
        <dbReference type="Proteomes" id="UP000029965"/>
    </source>
</evidence>
<evidence type="ECO:0000256" key="1">
    <source>
        <dbReference type="SAM" id="MobiDB-lite"/>
    </source>
</evidence>
<evidence type="ECO:0000313" key="2">
    <source>
        <dbReference type="Ensembl" id="ENSCSAP00000007657.1"/>
    </source>
</evidence>
<dbReference type="Ensembl" id="ENSCSAT00000009542.1">
    <property type="protein sequence ID" value="ENSCSAP00000007657.1"/>
    <property type="gene ID" value="ENSCSAG00000011450.1"/>
</dbReference>
<accession>A0A0D9RGB8</accession>
<reference evidence="2" key="3">
    <citation type="submission" date="2025-09" db="UniProtKB">
        <authorList>
            <consortium name="Ensembl"/>
        </authorList>
    </citation>
    <scope>IDENTIFICATION</scope>
</reference>
<reference evidence="2" key="2">
    <citation type="submission" date="2025-08" db="UniProtKB">
        <authorList>
            <consortium name="Ensembl"/>
        </authorList>
    </citation>
    <scope>IDENTIFICATION</scope>
</reference>
<dbReference type="Bgee" id="ENSCSAG00000011450">
    <property type="expression patterns" value="Expressed in fibroblast and 3 other cell types or tissues"/>
</dbReference>
<name>A0A0D9RGB8_CHLSB</name>